<proteinExistence type="predicted"/>
<keyword evidence="2" id="KW-0808">Transferase</keyword>
<evidence type="ECO:0000259" key="1">
    <source>
        <dbReference type="Pfam" id="PF08241"/>
    </source>
</evidence>
<dbReference type="PANTHER" id="PTHR43464">
    <property type="entry name" value="METHYLTRANSFERASE"/>
    <property type="match status" value="1"/>
</dbReference>
<dbReference type="OrthoDB" id="9804312at2"/>
<protein>
    <submittedName>
        <fullName evidence="2">Methyltransferase family protein</fullName>
    </submittedName>
</protein>
<sequence length="201" mass="22972">MKKNSSIQELLGQTDIYLIDQIMKGRYDFDHKILDAGCGTGRNMHWFLLNNMDIHGVDLNEGAINSIKIKYPHFLDNHLHIAAVEKMPFHDHHFDHVISSAVLHFANSTLQFQHMLAEMVRVLKNGGTVFIRMTSNIGIEDKVALIADGVYQIPDGTKRFLLTRSLLHDCMQQLHLSFIDPLKTVNVDDIRCMSTLVLQKH</sequence>
<dbReference type="AlphaFoldDB" id="A0A2P8HET9"/>
<accession>A0A2P8HET9</accession>
<dbReference type="InterPro" id="IPR029063">
    <property type="entry name" value="SAM-dependent_MTases_sf"/>
</dbReference>
<dbReference type="Proteomes" id="UP000240971">
    <property type="component" value="Unassembled WGS sequence"/>
</dbReference>
<dbReference type="RefSeq" id="WP_106530188.1">
    <property type="nucleotide sequence ID" value="NZ_PYAW01000005.1"/>
</dbReference>
<organism evidence="2 3">
    <name type="scientific">Chitinophaga niastensis</name>
    <dbReference type="NCBI Taxonomy" id="536980"/>
    <lineage>
        <taxon>Bacteria</taxon>
        <taxon>Pseudomonadati</taxon>
        <taxon>Bacteroidota</taxon>
        <taxon>Chitinophagia</taxon>
        <taxon>Chitinophagales</taxon>
        <taxon>Chitinophagaceae</taxon>
        <taxon>Chitinophaga</taxon>
    </lineage>
</organism>
<dbReference type="Pfam" id="PF08241">
    <property type="entry name" value="Methyltransf_11"/>
    <property type="match status" value="1"/>
</dbReference>
<dbReference type="SUPFAM" id="SSF53335">
    <property type="entry name" value="S-adenosyl-L-methionine-dependent methyltransferases"/>
    <property type="match status" value="1"/>
</dbReference>
<gene>
    <name evidence="2" type="ORF">CLV51_105119</name>
</gene>
<dbReference type="CDD" id="cd02440">
    <property type="entry name" value="AdoMet_MTases"/>
    <property type="match status" value="1"/>
</dbReference>
<dbReference type="InterPro" id="IPR013216">
    <property type="entry name" value="Methyltransf_11"/>
</dbReference>
<dbReference type="EMBL" id="PYAW01000005">
    <property type="protein sequence ID" value="PSL44747.1"/>
    <property type="molecule type" value="Genomic_DNA"/>
</dbReference>
<keyword evidence="3" id="KW-1185">Reference proteome</keyword>
<name>A0A2P8HET9_CHINA</name>
<evidence type="ECO:0000313" key="3">
    <source>
        <dbReference type="Proteomes" id="UP000240971"/>
    </source>
</evidence>
<reference evidence="2 3" key="1">
    <citation type="submission" date="2018-03" db="EMBL/GenBank/DDBJ databases">
        <title>Genomic Encyclopedia of Archaeal and Bacterial Type Strains, Phase II (KMG-II): from individual species to whole genera.</title>
        <authorList>
            <person name="Goeker M."/>
        </authorList>
    </citation>
    <scope>NUCLEOTIDE SEQUENCE [LARGE SCALE GENOMIC DNA]</scope>
    <source>
        <strain evidence="2 3">DSM 24859</strain>
    </source>
</reference>
<dbReference type="GO" id="GO:0008757">
    <property type="term" value="F:S-adenosylmethionine-dependent methyltransferase activity"/>
    <property type="evidence" value="ECO:0007669"/>
    <property type="project" value="InterPro"/>
</dbReference>
<feature type="domain" description="Methyltransferase type 11" evidence="1">
    <location>
        <begin position="34"/>
        <end position="131"/>
    </location>
</feature>
<comment type="caution">
    <text evidence="2">The sequence shown here is derived from an EMBL/GenBank/DDBJ whole genome shotgun (WGS) entry which is preliminary data.</text>
</comment>
<dbReference type="PANTHER" id="PTHR43464:SF94">
    <property type="entry name" value="MALONYL-[ACYL-CARRIER PROTEIN] O-METHYLTRANSFERASE"/>
    <property type="match status" value="1"/>
</dbReference>
<keyword evidence="2" id="KW-0489">Methyltransferase</keyword>
<evidence type="ECO:0000313" key="2">
    <source>
        <dbReference type="EMBL" id="PSL44747.1"/>
    </source>
</evidence>
<dbReference type="GO" id="GO:0032259">
    <property type="term" value="P:methylation"/>
    <property type="evidence" value="ECO:0007669"/>
    <property type="project" value="UniProtKB-KW"/>
</dbReference>
<dbReference type="Gene3D" id="3.40.50.150">
    <property type="entry name" value="Vaccinia Virus protein VP39"/>
    <property type="match status" value="1"/>
</dbReference>